<dbReference type="InterPro" id="IPR002698">
    <property type="entry name" value="FTHF_cligase"/>
</dbReference>
<dbReference type="PANTHER" id="PTHR13017">
    <property type="entry name" value="5-FORMYLTETRAHYDROFOLATE CYCLO-LIGASE-RELATED"/>
    <property type="match status" value="1"/>
</dbReference>
<dbReference type="AlphaFoldDB" id="A0AAN9TNE6"/>
<protein>
    <submittedName>
        <fullName evidence="2">Uncharacterized protein</fullName>
    </submittedName>
</protein>
<gene>
    <name evidence="2" type="ORF">V9T40_008579</name>
</gene>
<dbReference type="EMBL" id="JBBCAQ010000010">
    <property type="protein sequence ID" value="KAK7601138.1"/>
    <property type="molecule type" value="Genomic_DNA"/>
</dbReference>
<evidence type="ECO:0000313" key="2">
    <source>
        <dbReference type="EMBL" id="KAK7601138.1"/>
    </source>
</evidence>
<sequence>MARYHTLEYGKRLLVPVPRLREGLFQAVIPPSEASKWQFTTSQLEYYMSVYNSTFQVKVELPEHLFKEHDVPVDIIIRPTQIIEVTEKLPRPERIIWEILSNRRILEIPILQKLREKELSEGLECTLKEVDSDVEEKQYVQRFTRRRRFNNRDSKLQPQGSQYYGGRRPFYRGPPPLPESNRIQTPFLIRRNNMPPQKRVYYSEELEAVDASDSKTDGTTVEASLKLRCSSQNDGASADYSRKKSF</sequence>
<dbReference type="GO" id="GO:0005737">
    <property type="term" value="C:cytoplasm"/>
    <property type="evidence" value="ECO:0007669"/>
    <property type="project" value="TreeGrafter"/>
</dbReference>
<organism evidence="2 3">
    <name type="scientific">Parthenolecanium corni</name>
    <dbReference type="NCBI Taxonomy" id="536013"/>
    <lineage>
        <taxon>Eukaryota</taxon>
        <taxon>Metazoa</taxon>
        <taxon>Ecdysozoa</taxon>
        <taxon>Arthropoda</taxon>
        <taxon>Hexapoda</taxon>
        <taxon>Insecta</taxon>
        <taxon>Pterygota</taxon>
        <taxon>Neoptera</taxon>
        <taxon>Paraneoptera</taxon>
        <taxon>Hemiptera</taxon>
        <taxon>Sternorrhyncha</taxon>
        <taxon>Coccoidea</taxon>
        <taxon>Coccidae</taxon>
        <taxon>Parthenolecanium</taxon>
    </lineage>
</organism>
<dbReference type="PANTHER" id="PTHR13017:SF0">
    <property type="entry name" value="METHENYLTETRAHYDROFOLATE SYNTHASE DOMAIN-CONTAINING PROTEIN"/>
    <property type="match status" value="1"/>
</dbReference>
<reference evidence="2 3" key="1">
    <citation type="submission" date="2024-03" db="EMBL/GenBank/DDBJ databases">
        <title>Adaptation during the transition from Ophiocordyceps entomopathogen to insect associate is accompanied by gene loss and intensified selection.</title>
        <authorList>
            <person name="Ward C.M."/>
            <person name="Onetto C.A."/>
            <person name="Borneman A.R."/>
        </authorList>
    </citation>
    <scope>NUCLEOTIDE SEQUENCE [LARGE SCALE GENOMIC DNA]</scope>
    <source>
        <strain evidence="2">AWRI1</strain>
        <tissue evidence="2">Single Adult Female</tissue>
    </source>
</reference>
<feature type="region of interest" description="Disordered" evidence="1">
    <location>
        <begin position="150"/>
        <end position="179"/>
    </location>
</feature>
<name>A0AAN9TNE6_9HEMI</name>
<proteinExistence type="predicted"/>
<accession>A0AAN9TNE6</accession>
<evidence type="ECO:0000256" key="1">
    <source>
        <dbReference type="SAM" id="MobiDB-lite"/>
    </source>
</evidence>
<evidence type="ECO:0000313" key="3">
    <source>
        <dbReference type="Proteomes" id="UP001367676"/>
    </source>
</evidence>
<keyword evidence="3" id="KW-1185">Reference proteome</keyword>
<dbReference type="Proteomes" id="UP001367676">
    <property type="component" value="Unassembled WGS sequence"/>
</dbReference>
<comment type="caution">
    <text evidence="2">The sequence shown here is derived from an EMBL/GenBank/DDBJ whole genome shotgun (WGS) entry which is preliminary data.</text>
</comment>